<comment type="caution">
    <text evidence="1">The sequence shown here is derived from an EMBL/GenBank/DDBJ whole genome shotgun (WGS) entry which is preliminary data.</text>
</comment>
<sequence length="110" mass="11702">MGKSLFVPSATHGVLCVDDVSENLVIATLEWFDRDCEPHKHVFPGYEYVCAAVLGKARGVGSHEDRRVESVGRPLVHDSSCHGGRVKAAGALLAKVGTTRLSCGVGGRDE</sequence>
<gene>
    <name evidence="1" type="ORF">CRG98_042110</name>
</gene>
<dbReference type="AlphaFoldDB" id="A0A2I0I1Z6"/>
<evidence type="ECO:0000313" key="2">
    <source>
        <dbReference type="Proteomes" id="UP000233551"/>
    </source>
</evidence>
<keyword evidence="2" id="KW-1185">Reference proteome</keyword>
<reference evidence="1 2" key="1">
    <citation type="submission" date="2017-11" db="EMBL/GenBank/DDBJ databases">
        <title>De-novo sequencing of pomegranate (Punica granatum L.) genome.</title>
        <authorList>
            <person name="Akparov Z."/>
            <person name="Amiraslanov A."/>
            <person name="Hajiyeva S."/>
            <person name="Abbasov M."/>
            <person name="Kaur K."/>
            <person name="Hamwieh A."/>
            <person name="Solovyev V."/>
            <person name="Salamov A."/>
            <person name="Braich B."/>
            <person name="Kosarev P."/>
            <person name="Mahmoud A."/>
            <person name="Hajiyev E."/>
            <person name="Babayeva S."/>
            <person name="Izzatullayeva V."/>
            <person name="Mammadov A."/>
            <person name="Mammadov A."/>
            <person name="Sharifova S."/>
            <person name="Ojaghi J."/>
            <person name="Eynullazada K."/>
            <person name="Bayramov B."/>
            <person name="Abdulazimova A."/>
            <person name="Shahmuradov I."/>
        </authorList>
    </citation>
    <scope>NUCLEOTIDE SEQUENCE [LARGE SCALE GENOMIC DNA]</scope>
    <source>
        <strain evidence="2">cv. AG2017</strain>
        <tissue evidence="1">Leaf</tissue>
    </source>
</reference>
<proteinExistence type="predicted"/>
<dbReference type="EMBL" id="PGOL01004379">
    <property type="protein sequence ID" value="PKI37496.1"/>
    <property type="molecule type" value="Genomic_DNA"/>
</dbReference>
<organism evidence="1 2">
    <name type="scientific">Punica granatum</name>
    <name type="common">Pomegranate</name>
    <dbReference type="NCBI Taxonomy" id="22663"/>
    <lineage>
        <taxon>Eukaryota</taxon>
        <taxon>Viridiplantae</taxon>
        <taxon>Streptophyta</taxon>
        <taxon>Embryophyta</taxon>
        <taxon>Tracheophyta</taxon>
        <taxon>Spermatophyta</taxon>
        <taxon>Magnoliopsida</taxon>
        <taxon>eudicotyledons</taxon>
        <taxon>Gunneridae</taxon>
        <taxon>Pentapetalae</taxon>
        <taxon>rosids</taxon>
        <taxon>malvids</taxon>
        <taxon>Myrtales</taxon>
        <taxon>Lythraceae</taxon>
        <taxon>Punica</taxon>
    </lineage>
</organism>
<evidence type="ECO:0000313" key="1">
    <source>
        <dbReference type="EMBL" id="PKI37496.1"/>
    </source>
</evidence>
<accession>A0A2I0I1Z6</accession>
<name>A0A2I0I1Z6_PUNGR</name>
<protein>
    <submittedName>
        <fullName evidence="1">Uncharacterized protein</fullName>
    </submittedName>
</protein>
<dbReference type="Proteomes" id="UP000233551">
    <property type="component" value="Unassembled WGS sequence"/>
</dbReference>